<feature type="transmembrane region" description="Helical" evidence="5">
    <location>
        <begin position="52"/>
        <end position="70"/>
    </location>
</feature>
<dbReference type="PANTHER" id="PTHR23528:SF1">
    <property type="entry name" value="MAJOR FACILITATOR SUPERFAMILY (MFS) PROFILE DOMAIN-CONTAINING PROTEIN"/>
    <property type="match status" value="1"/>
</dbReference>
<dbReference type="KEGG" id="rsa:RSal33209_2169"/>
<proteinExistence type="predicted"/>
<feature type="transmembrane region" description="Helical" evidence="5">
    <location>
        <begin position="120"/>
        <end position="138"/>
    </location>
</feature>
<evidence type="ECO:0000256" key="3">
    <source>
        <dbReference type="ARBA" id="ARBA00022989"/>
    </source>
</evidence>
<dbReference type="STRING" id="288705.RSal33209_2169"/>
<gene>
    <name evidence="7" type="ordered locus">RSal33209_2169</name>
</gene>
<dbReference type="GO" id="GO:0022857">
    <property type="term" value="F:transmembrane transporter activity"/>
    <property type="evidence" value="ECO:0007669"/>
    <property type="project" value="InterPro"/>
</dbReference>
<evidence type="ECO:0000256" key="5">
    <source>
        <dbReference type="SAM" id="Phobius"/>
    </source>
</evidence>
<dbReference type="Proteomes" id="UP000002007">
    <property type="component" value="Chromosome"/>
</dbReference>
<evidence type="ECO:0000256" key="1">
    <source>
        <dbReference type="ARBA" id="ARBA00004651"/>
    </source>
</evidence>
<feature type="domain" description="Major facilitator superfamily (MFS) profile" evidence="6">
    <location>
        <begin position="1"/>
        <end position="142"/>
    </location>
</feature>
<feature type="transmembrane region" description="Helical" evidence="5">
    <location>
        <begin position="91"/>
        <end position="114"/>
    </location>
</feature>
<evidence type="ECO:0000313" key="8">
    <source>
        <dbReference type="Proteomes" id="UP000002007"/>
    </source>
</evidence>
<keyword evidence="4 5" id="KW-0472">Membrane</keyword>
<dbReference type="InterPro" id="IPR020846">
    <property type="entry name" value="MFS_dom"/>
</dbReference>
<dbReference type="Pfam" id="PF07690">
    <property type="entry name" value="MFS_1"/>
    <property type="match status" value="1"/>
</dbReference>
<protein>
    <submittedName>
        <fullName evidence="7">Permease transporter, MFS family</fullName>
    </submittedName>
</protein>
<organism evidence="7 8">
    <name type="scientific">Renibacterium salmoninarum (strain ATCC 33209 / DSM 20767 / JCM 11484 / NBRC 15589 / NCIMB 2235)</name>
    <dbReference type="NCBI Taxonomy" id="288705"/>
    <lineage>
        <taxon>Bacteria</taxon>
        <taxon>Bacillati</taxon>
        <taxon>Actinomycetota</taxon>
        <taxon>Actinomycetes</taxon>
        <taxon>Micrococcales</taxon>
        <taxon>Micrococcaceae</taxon>
        <taxon>Renibacterium</taxon>
    </lineage>
</organism>
<dbReference type="EMBL" id="CP000910">
    <property type="protein sequence ID" value="ABY23901.1"/>
    <property type="molecule type" value="Genomic_DNA"/>
</dbReference>
<dbReference type="AlphaFoldDB" id="A9WSW3"/>
<name>A9WSW3_RENSM</name>
<dbReference type="SUPFAM" id="SSF103473">
    <property type="entry name" value="MFS general substrate transporter"/>
    <property type="match status" value="1"/>
</dbReference>
<dbReference type="PROSITE" id="PS50850">
    <property type="entry name" value="MFS"/>
    <property type="match status" value="1"/>
</dbReference>
<accession>A9WSW3</accession>
<dbReference type="eggNOG" id="COG2211">
    <property type="taxonomic scope" value="Bacteria"/>
</dbReference>
<keyword evidence="8" id="KW-1185">Reference proteome</keyword>
<sequence length="142" mass="14451">MTLVYKVFVIIASLLLGRLSDKSGRRKPYVFASALIQAVAALLLAFVPVFGVALVAAALLGFGYGCFLSVDQALATQVLPDPATRGKDLGIMNIATSVPQALGPLIGAGAVAAFNGFTGLFVLAGLCTLLGAIAVSRVKSVA</sequence>
<keyword evidence="3 5" id="KW-1133">Transmembrane helix</keyword>
<comment type="subcellular location">
    <subcellularLocation>
        <location evidence="1">Cell membrane</location>
        <topology evidence="1">Multi-pass membrane protein</topology>
    </subcellularLocation>
</comment>
<dbReference type="Gene3D" id="1.20.1250.20">
    <property type="entry name" value="MFS general substrate transporter like domains"/>
    <property type="match status" value="1"/>
</dbReference>
<keyword evidence="2 5" id="KW-0812">Transmembrane</keyword>
<evidence type="ECO:0000259" key="6">
    <source>
        <dbReference type="PROSITE" id="PS50850"/>
    </source>
</evidence>
<dbReference type="GO" id="GO:0005886">
    <property type="term" value="C:plasma membrane"/>
    <property type="evidence" value="ECO:0007669"/>
    <property type="project" value="UniProtKB-SubCell"/>
</dbReference>
<dbReference type="RefSeq" id="WP_012245567.1">
    <property type="nucleotide sequence ID" value="NC_010168.1"/>
</dbReference>
<reference evidence="8" key="1">
    <citation type="journal article" date="2008" name="J. Bacteriol.">
        <title>Genome sequence of the fish pathogen Renibacterium salmoninarum suggests reductive evolution away from an environmental Arthrobacter ancestor.</title>
        <authorList>
            <person name="Wiens G.D."/>
            <person name="Rockey D.D."/>
            <person name="Wu Z."/>
            <person name="Chang J."/>
            <person name="Levy R."/>
            <person name="Crane S."/>
            <person name="Chen D.S."/>
            <person name="Capri G.R."/>
            <person name="Burnett J.R."/>
            <person name="Sudheesh P.S."/>
            <person name="Schipma M.J."/>
            <person name="Burd H."/>
            <person name="Bhattacharyya A."/>
            <person name="Rhodes L.D."/>
            <person name="Kaul R."/>
            <person name="Strom M.S."/>
        </authorList>
    </citation>
    <scope>NUCLEOTIDE SEQUENCE [LARGE SCALE GENOMIC DNA]</scope>
    <source>
        <strain evidence="8">ATCC 33209 / DSM 20767 / JCM 11484 / NBRC 15589 / NCIMB 2235</strain>
    </source>
</reference>
<dbReference type="InterPro" id="IPR011701">
    <property type="entry name" value="MFS"/>
</dbReference>
<evidence type="ECO:0000256" key="4">
    <source>
        <dbReference type="ARBA" id="ARBA00023136"/>
    </source>
</evidence>
<dbReference type="InterPro" id="IPR036259">
    <property type="entry name" value="MFS_trans_sf"/>
</dbReference>
<evidence type="ECO:0000313" key="7">
    <source>
        <dbReference type="EMBL" id="ABY23901.1"/>
    </source>
</evidence>
<evidence type="ECO:0000256" key="2">
    <source>
        <dbReference type="ARBA" id="ARBA00022692"/>
    </source>
</evidence>
<dbReference type="HOGENOM" id="CLU_1902240_0_0_11"/>
<dbReference type="PANTHER" id="PTHR23528">
    <property type="match status" value="1"/>
</dbReference>